<dbReference type="EMBL" id="JAAMRR010000603">
    <property type="protein sequence ID" value="NGX95839.1"/>
    <property type="molecule type" value="Genomic_DNA"/>
</dbReference>
<proteinExistence type="predicted"/>
<keyword evidence="2" id="KW-1185">Reference proteome</keyword>
<protein>
    <submittedName>
        <fullName evidence="1">ABC transporter</fullName>
    </submittedName>
</protein>
<reference evidence="1" key="1">
    <citation type="submission" date="2020-02" db="EMBL/GenBank/DDBJ databases">
        <title>Draft genome sequence of Candidatus Afipia apatlaquensis IBT-C3, a potential strain for decolorization of textile dyes.</title>
        <authorList>
            <person name="Sanchez-Reyes A."/>
            <person name="Breton-Deval L."/>
            <person name="Mangelson H."/>
            <person name="Sanchez-Flores A."/>
        </authorList>
    </citation>
    <scope>NUCLEOTIDE SEQUENCE [LARGE SCALE GENOMIC DNA]</scope>
    <source>
        <strain evidence="1">IBT-C3</strain>
    </source>
</reference>
<accession>A0A7C9RF92</accession>
<sequence>MAGLDPAIHLSDQHFEKVMDHRVKPGDSDVEW</sequence>
<gene>
    <name evidence="1" type="ORF">G4V63_11595</name>
</gene>
<comment type="caution">
    <text evidence="1">The sequence shown here is derived from an EMBL/GenBank/DDBJ whole genome shotgun (WGS) entry which is preliminary data.</text>
</comment>
<evidence type="ECO:0000313" key="2">
    <source>
        <dbReference type="Proteomes" id="UP000480266"/>
    </source>
</evidence>
<organism evidence="1 2">
    <name type="scientific">Candidatus Afipia apatlaquensis</name>
    <dbReference type="NCBI Taxonomy" id="2712852"/>
    <lineage>
        <taxon>Bacteria</taxon>
        <taxon>Pseudomonadati</taxon>
        <taxon>Pseudomonadota</taxon>
        <taxon>Alphaproteobacteria</taxon>
        <taxon>Hyphomicrobiales</taxon>
        <taxon>Nitrobacteraceae</taxon>
        <taxon>Afipia</taxon>
    </lineage>
</organism>
<dbReference type="Proteomes" id="UP000480266">
    <property type="component" value="Unassembled WGS sequence"/>
</dbReference>
<dbReference type="AlphaFoldDB" id="A0A7C9RF92"/>
<name>A0A7C9RF92_9BRAD</name>
<evidence type="ECO:0000313" key="1">
    <source>
        <dbReference type="EMBL" id="NGX95839.1"/>
    </source>
</evidence>